<dbReference type="EMBL" id="HBIW01024258">
    <property type="protein sequence ID" value="CAE0705473.1"/>
    <property type="molecule type" value="Transcribed_RNA"/>
</dbReference>
<reference evidence="1" key="1">
    <citation type="submission" date="2021-01" db="EMBL/GenBank/DDBJ databases">
        <authorList>
            <person name="Corre E."/>
            <person name="Pelletier E."/>
            <person name="Niang G."/>
            <person name="Scheremetjew M."/>
            <person name="Finn R."/>
            <person name="Kale V."/>
            <person name="Holt S."/>
            <person name="Cochrane G."/>
            <person name="Meng A."/>
            <person name="Brown T."/>
            <person name="Cohen L."/>
        </authorList>
    </citation>
    <scope>NUCLEOTIDE SEQUENCE</scope>
    <source>
        <strain evidence="1">CCMP1756</strain>
    </source>
</reference>
<name>A0A7S4A6X4_9STRA</name>
<gene>
    <name evidence="1" type="ORF">PCAL00307_LOCUS20922</name>
</gene>
<protein>
    <submittedName>
        <fullName evidence="1">Uncharacterized protein</fullName>
    </submittedName>
</protein>
<proteinExistence type="predicted"/>
<accession>A0A7S4A6X4</accession>
<dbReference type="AlphaFoldDB" id="A0A7S4A6X4"/>
<organism evidence="1">
    <name type="scientific">Pelagomonas calceolata</name>
    <dbReference type="NCBI Taxonomy" id="35677"/>
    <lineage>
        <taxon>Eukaryota</taxon>
        <taxon>Sar</taxon>
        <taxon>Stramenopiles</taxon>
        <taxon>Ochrophyta</taxon>
        <taxon>Pelagophyceae</taxon>
        <taxon>Pelagomonadales</taxon>
        <taxon>Pelagomonadaceae</taxon>
        <taxon>Pelagomonas</taxon>
    </lineage>
</organism>
<sequence>MASASRSDSWNARSSSGFVATKCSVRRRRRFVLAVSAMFASVPFRRCAAPEAALRAPAAARPDFRLTTPKGCAALDASRCAAAVTCRV</sequence>
<evidence type="ECO:0000313" key="1">
    <source>
        <dbReference type="EMBL" id="CAE0705473.1"/>
    </source>
</evidence>